<accession>A0ABP6YSV1</accession>
<evidence type="ECO:0000256" key="2">
    <source>
        <dbReference type="ARBA" id="ARBA00022729"/>
    </source>
</evidence>
<evidence type="ECO:0000313" key="7">
    <source>
        <dbReference type="EMBL" id="GAA3586994.1"/>
    </source>
</evidence>
<keyword evidence="3 7" id="KW-0378">Hydrolase</keyword>
<dbReference type="SUPFAM" id="SSF53474">
    <property type="entry name" value="alpha/beta-Hydrolases"/>
    <property type="match status" value="1"/>
</dbReference>
<feature type="domain" description="Peptidase S33 tripeptidyl aminopeptidase-like C-terminal" evidence="6">
    <location>
        <begin position="460"/>
        <end position="562"/>
    </location>
</feature>
<reference evidence="8" key="1">
    <citation type="journal article" date="2019" name="Int. J. Syst. Evol. Microbiol.">
        <title>The Global Catalogue of Microorganisms (GCM) 10K type strain sequencing project: providing services to taxonomists for standard genome sequencing and annotation.</title>
        <authorList>
            <consortium name="The Broad Institute Genomics Platform"/>
            <consortium name="The Broad Institute Genome Sequencing Center for Infectious Disease"/>
            <person name="Wu L."/>
            <person name="Ma J."/>
        </authorList>
    </citation>
    <scope>NUCLEOTIDE SEQUENCE [LARGE SCALE GENOMIC DNA]</scope>
    <source>
        <strain evidence="8">JCM 17656</strain>
    </source>
</reference>
<dbReference type="InterPro" id="IPR029058">
    <property type="entry name" value="AB_hydrolase_fold"/>
</dbReference>
<evidence type="ECO:0000259" key="6">
    <source>
        <dbReference type="Pfam" id="PF08386"/>
    </source>
</evidence>
<dbReference type="Proteomes" id="UP001500707">
    <property type="component" value="Unassembled WGS sequence"/>
</dbReference>
<feature type="domain" description="AB hydrolase-1" evidence="5">
    <location>
        <begin position="145"/>
        <end position="339"/>
    </location>
</feature>
<evidence type="ECO:0000256" key="1">
    <source>
        <dbReference type="ARBA" id="ARBA00010088"/>
    </source>
</evidence>
<sequence length="569" mass="60798">MQEAQGTTARTLPHPGRRAHRGPLIVIEDAVSRSATGVLEASMLAKLSTRPMLQRCTVTCAVGLALSATGLSANTADSDPDLGRFYGQKVAWSKCPGEGLPKDLQCGKVTVPLDYAHPRKGSLDLALARYRATGDKRGSVLLNFGGPGGPGIPEFMSGGKEFMELTDNYDVVTFDPRGVGRSSPVSCGDGQEQIQLPEDGTDLSRDPQAVLSQLKKAADVCARHSGPVLPYIGTVNASRDMDVMRAALGDDKLNYLGFSYGTRLGAVYAAQFPDKVGRLVLDGVDTLTEPLTEQGVAGAQGQQKALDEFINWCVKDIACPFGQDAREARKQVVRLVESLDADPVPSAFGDPFTGQDLVGALGQALYSEELWPSLERALAALVEDGDTHAIESFAAGGAAPPRREETDDPDGGLVDEEEVPLDNMPAALMAINCADDPDRPTGREIVDNLDRLRAEYHRASPVFGPYRLSGVLMCYGRPRGTDFIRDEVKDVDTSKMLLVGTRGDPATPYRWTVETARRLGPSAVVLDNKGGGHTGYASSKCVHAKVDTFLLYGTLPADGSSCGTEEDRE</sequence>
<evidence type="ECO:0000256" key="4">
    <source>
        <dbReference type="SAM" id="MobiDB-lite"/>
    </source>
</evidence>
<feature type="region of interest" description="Disordered" evidence="4">
    <location>
        <begin position="393"/>
        <end position="412"/>
    </location>
</feature>
<dbReference type="EMBL" id="BAABCE010000022">
    <property type="protein sequence ID" value="GAA3586994.1"/>
    <property type="molecule type" value="Genomic_DNA"/>
</dbReference>
<dbReference type="Pfam" id="PF00561">
    <property type="entry name" value="Abhydrolase_1"/>
    <property type="match status" value="1"/>
</dbReference>
<dbReference type="InterPro" id="IPR013595">
    <property type="entry name" value="Pept_S33_TAP-like_C"/>
</dbReference>
<evidence type="ECO:0000256" key="3">
    <source>
        <dbReference type="ARBA" id="ARBA00022801"/>
    </source>
</evidence>
<evidence type="ECO:0000313" key="8">
    <source>
        <dbReference type="Proteomes" id="UP001500707"/>
    </source>
</evidence>
<dbReference type="Gene3D" id="3.40.50.1820">
    <property type="entry name" value="alpha/beta hydrolase"/>
    <property type="match status" value="1"/>
</dbReference>
<dbReference type="GO" id="GO:0016787">
    <property type="term" value="F:hydrolase activity"/>
    <property type="evidence" value="ECO:0007669"/>
    <property type="project" value="UniProtKB-KW"/>
</dbReference>
<name>A0ABP6YSV1_9ACTN</name>
<organism evidence="7 8">
    <name type="scientific">Streptomyces osmaniensis</name>
    <dbReference type="NCBI Taxonomy" id="593134"/>
    <lineage>
        <taxon>Bacteria</taxon>
        <taxon>Bacillati</taxon>
        <taxon>Actinomycetota</taxon>
        <taxon>Actinomycetes</taxon>
        <taxon>Kitasatosporales</taxon>
        <taxon>Streptomycetaceae</taxon>
        <taxon>Streptomyces</taxon>
    </lineage>
</organism>
<dbReference type="InterPro" id="IPR000073">
    <property type="entry name" value="AB_hydrolase_1"/>
</dbReference>
<keyword evidence="8" id="KW-1185">Reference proteome</keyword>
<gene>
    <name evidence="7" type="ORF">GCM10022295_80650</name>
</gene>
<evidence type="ECO:0000259" key="5">
    <source>
        <dbReference type="Pfam" id="PF00561"/>
    </source>
</evidence>
<comment type="caution">
    <text evidence="7">The sequence shown here is derived from an EMBL/GenBank/DDBJ whole genome shotgun (WGS) entry which is preliminary data.</text>
</comment>
<dbReference type="PANTHER" id="PTHR43248:SF29">
    <property type="entry name" value="TRIPEPTIDYL AMINOPEPTIDASE"/>
    <property type="match status" value="1"/>
</dbReference>
<dbReference type="InterPro" id="IPR051601">
    <property type="entry name" value="Serine_prot/Carboxylest_S33"/>
</dbReference>
<protein>
    <submittedName>
        <fullName evidence="7">Alpha/beta hydrolase</fullName>
    </submittedName>
</protein>
<proteinExistence type="inferred from homology"/>
<dbReference type="PANTHER" id="PTHR43248">
    <property type="entry name" value="2-SUCCINYL-6-HYDROXY-2,4-CYCLOHEXADIENE-1-CARBOXYLATE SYNTHASE"/>
    <property type="match status" value="1"/>
</dbReference>
<keyword evidence="2" id="KW-0732">Signal</keyword>
<dbReference type="Pfam" id="PF08386">
    <property type="entry name" value="Abhydrolase_4"/>
    <property type="match status" value="1"/>
</dbReference>
<comment type="similarity">
    <text evidence="1">Belongs to the peptidase S33 family.</text>
</comment>